<dbReference type="Gene3D" id="3.40.50.300">
    <property type="entry name" value="P-loop containing nucleotide triphosphate hydrolases"/>
    <property type="match status" value="1"/>
</dbReference>
<comment type="caution">
    <text evidence="1">The sequence shown here is derived from an EMBL/GenBank/DDBJ whole genome shotgun (WGS) entry which is preliminary data.</text>
</comment>
<evidence type="ECO:0000313" key="1">
    <source>
        <dbReference type="EMBL" id="KKM08316.1"/>
    </source>
</evidence>
<name>A0A0F9JRW7_9ZZZZ</name>
<feature type="non-terminal residue" evidence="1">
    <location>
        <position position="28"/>
    </location>
</feature>
<organism evidence="1">
    <name type="scientific">marine sediment metagenome</name>
    <dbReference type="NCBI Taxonomy" id="412755"/>
    <lineage>
        <taxon>unclassified sequences</taxon>
        <taxon>metagenomes</taxon>
        <taxon>ecological metagenomes</taxon>
    </lineage>
</organism>
<reference evidence="1" key="1">
    <citation type="journal article" date="2015" name="Nature">
        <title>Complex archaea that bridge the gap between prokaryotes and eukaryotes.</title>
        <authorList>
            <person name="Spang A."/>
            <person name="Saw J.H."/>
            <person name="Jorgensen S.L."/>
            <person name="Zaremba-Niedzwiedzka K."/>
            <person name="Martijn J."/>
            <person name="Lind A.E."/>
            <person name="van Eijk R."/>
            <person name="Schleper C."/>
            <person name="Guy L."/>
            <person name="Ettema T.J."/>
        </authorList>
    </citation>
    <scope>NUCLEOTIDE SEQUENCE</scope>
</reference>
<dbReference type="InterPro" id="IPR027417">
    <property type="entry name" value="P-loop_NTPase"/>
</dbReference>
<sequence length="28" mass="3361">MLEIPWVEKYRPKNFDDIVSQNIAINNL</sequence>
<accession>A0A0F9JRW7</accession>
<dbReference type="AlphaFoldDB" id="A0A0F9JRW7"/>
<dbReference type="EMBL" id="LAZR01015579">
    <property type="protein sequence ID" value="KKM08316.1"/>
    <property type="molecule type" value="Genomic_DNA"/>
</dbReference>
<protein>
    <submittedName>
        <fullName evidence="1">Uncharacterized protein</fullName>
    </submittedName>
</protein>
<gene>
    <name evidence="1" type="ORF">LCGC14_1725140</name>
</gene>
<proteinExistence type="predicted"/>